<accession>X1S8Y2</accession>
<protein>
    <submittedName>
        <fullName evidence="1">Uncharacterized protein</fullName>
    </submittedName>
</protein>
<organism evidence="1">
    <name type="scientific">marine sediment metagenome</name>
    <dbReference type="NCBI Taxonomy" id="412755"/>
    <lineage>
        <taxon>unclassified sequences</taxon>
        <taxon>metagenomes</taxon>
        <taxon>ecological metagenomes</taxon>
    </lineage>
</organism>
<evidence type="ECO:0000313" key="1">
    <source>
        <dbReference type="EMBL" id="GAI75551.1"/>
    </source>
</evidence>
<name>X1S8Y2_9ZZZZ</name>
<dbReference type="EMBL" id="BARW01006418">
    <property type="protein sequence ID" value="GAI75551.1"/>
    <property type="molecule type" value="Genomic_DNA"/>
</dbReference>
<comment type="caution">
    <text evidence="1">The sequence shown here is derived from an EMBL/GenBank/DDBJ whole genome shotgun (WGS) entry which is preliminary data.</text>
</comment>
<gene>
    <name evidence="1" type="ORF">S12H4_13479</name>
</gene>
<dbReference type="AlphaFoldDB" id="X1S8Y2"/>
<sequence length="225" mass="24231">MNGLNTLGKAVLHLLVEKLLHSSTAGLAVILSGEVGNLAATIGVRATPAADGAVTNTDKMMAYIKQLVTLLLDDAIGLAQLQSEIAAIETKVDAGVPKLYVEQIPDTDFDGTVTDTETDCVLVDLTYTAGKTYCLRHLRLKCADPGVGRTVAVKLYEQWNGAITQLIDSFDITPDNYETYHSLMDMFGVPEIHSDAVRIRAVHDGTSPGDDKAIEVTYRYSEATT</sequence>
<reference evidence="1" key="1">
    <citation type="journal article" date="2014" name="Front. Microbiol.">
        <title>High frequency of phylogenetically diverse reductive dehalogenase-homologous genes in deep subseafloor sedimentary metagenomes.</title>
        <authorList>
            <person name="Kawai M."/>
            <person name="Futagami T."/>
            <person name="Toyoda A."/>
            <person name="Takaki Y."/>
            <person name="Nishi S."/>
            <person name="Hori S."/>
            <person name="Arai W."/>
            <person name="Tsubouchi T."/>
            <person name="Morono Y."/>
            <person name="Uchiyama I."/>
            <person name="Ito T."/>
            <person name="Fujiyama A."/>
            <person name="Inagaki F."/>
            <person name="Takami H."/>
        </authorList>
    </citation>
    <scope>NUCLEOTIDE SEQUENCE</scope>
    <source>
        <strain evidence="1">Expedition CK06-06</strain>
    </source>
</reference>
<proteinExistence type="predicted"/>